<dbReference type="GO" id="GO:0048046">
    <property type="term" value="C:apoplast"/>
    <property type="evidence" value="ECO:0007669"/>
    <property type="project" value="UniProtKB-SubCell"/>
</dbReference>
<dbReference type="InterPro" id="IPR000757">
    <property type="entry name" value="Beta-glucanase-like"/>
</dbReference>
<dbReference type="EC" id="2.4.1.207" evidence="7"/>
<comment type="PTM">
    <text evidence="7">Contains at least one intrachain disulfide bond essential for its enzymatic activity.</text>
</comment>
<evidence type="ECO:0000313" key="10">
    <source>
        <dbReference type="Proteomes" id="UP000824120"/>
    </source>
</evidence>
<dbReference type="OrthoDB" id="4781at2759"/>
<evidence type="ECO:0000256" key="4">
    <source>
        <dbReference type="ARBA" id="ARBA00023295"/>
    </source>
</evidence>
<keyword evidence="7" id="KW-0961">Cell wall biogenesis/degradation</keyword>
<keyword evidence="10" id="KW-1185">Reference proteome</keyword>
<evidence type="ECO:0000256" key="5">
    <source>
        <dbReference type="ARBA" id="ARBA00038488"/>
    </source>
</evidence>
<dbReference type="EMBL" id="JACXVP010000006">
    <property type="protein sequence ID" value="KAG5598368.1"/>
    <property type="molecule type" value="Genomic_DNA"/>
</dbReference>
<dbReference type="PROSITE" id="PS51762">
    <property type="entry name" value="GH16_2"/>
    <property type="match status" value="1"/>
</dbReference>
<keyword evidence="7" id="KW-0964">Secreted</keyword>
<reference evidence="9 10" key="1">
    <citation type="submission" date="2020-09" db="EMBL/GenBank/DDBJ databases">
        <title>De no assembly of potato wild relative species, Solanum commersonii.</title>
        <authorList>
            <person name="Cho K."/>
        </authorList>
    </citation>
    <scope>NUCLEOTIDE SEQUENCE [LARGE SCALE GENOMIC DNA]</scope>
    <source>
        <strain evidence="9">LZ3.2</strain>
        <tissue evidence="9">Leaf</tissue>
    </source>
</reference>
<dbReference type="InterPro" id="IPR044791">
    <property type="entry name" value="Beta-glucanase/XTH"/>
</dbReference>
<dbReference type="GO" id="GO:0010411">
    <property type="term" value="P:xyloglucan metabolic process"/>
    <property type="evidence" value="ECO:0007669"/>
    <property type="project" value="InterPro"/>
</dbReference>
<dbReference type="SUPFAM" id="SSF49899">
    <property type="entry name" value="Concanavalin A-like lectins/glucanases"/>
    <property type="match status" value="1"/>
</dbReference>
<dbReference type="Proteomes" id="UP000824120">
    <property type="component" value="Chromosome 6"/>
</dbReference>
<keyword evidence="4 7" id="KW-0326">Glycosidase</keyword>
<feature type="active site" description="Proton donor" evidence="6">
    <location>
        <position position="103"/>
    </location>
</feature>
<keyword evidence="7" id="KW-0134">Cell wall</keyword>
<comment type="function">
    <text evidence="7">Catalyzes xyloglucan endohydrolysis (XEH) and/or endotransglycosylation (XET). Cleaves and religates xyloglucan polymers, an essential constituent of the primary cell wall, and thereby participates in cell wall construction of growing tissues.</text>
</comment>
<keyword evidence="7" id="KW-0732">Signal</keyword>
<evidence type="ECO:0000256" key="3">
    <source>
        <dbReference type="ARBA" id="ARBA00023157"/>
    </source>
</evidence>
<feature type="chain" id="PRO_5039963473" description="Xyloglucan endotransglucosylase/hydrolase" evidence="7">
    <location>
        <begin position="21"/>
        <end position="281"/>
    </location>
</feature>
<sequence>MYFYIKLVCLFGLFLLRALAKDIPYDVNYNIIFGNQQVVSFNQGRELQISMDQSSGSGIGSKENYGSGFFHMKIKLPNRDSAGVVIAFYLHSNTYNNDEIDFEFLGNREGKPYSLQTNVFVNGGGNREQRVHLWFDPTAEFHNYKIMWNEHQIVFYVDNIPIRVFKNNENIGVGYPKQPMQLLATIWDGDGWATDGGLTKTNWSFAPFKAYFQDFKIGGCPIINSNTNNCNSQGYWWNQRKYWRLSSSQRKLYDEYRVNYKTYDYCDDMIRYPTPPLECVS</sequence>
<evidence type="ECO:0000256" key="6">
    <source>
        <dbReference type="PIRSR" id="PIRSR005604-1"/>
    </source>
</evidence>
<evidence type="ECO:0000256" key="2">
    <source>
        <dbReference type="ARBA" id="ARBA00022801"/>
    </source>
</evidence>
<evidence type="ECO:0000256" key="7">
    <source>
        <dbReference type="RuleBase" id="RU361120"/>
    </source>
</evidence>
<feature type="domain" description="GH16" evidence="8">
    <location>
        <begin position="18"/>
        <end position="212"/>
    </location>
</feature>
<feature type="active site" description="Nucleophile" evidence="6">
    <location>
        <position position="99"/>
    </location>
</feature>
<comment type="caution">
    <text evidence="9">The sequence shown here is derived from an EMBL/GenBank/DDBJ whole genome shotgun (WGS) entry which is preliminary data.</text>
</comment>
<evidence type="ECO:0000259" key="8">
    <source>
        <dbReference type="PROSITE" id="PS51762"/>
    </source>
</evidence>
<dbReference type="Gene3D" id="2.60.120.200">
    <property type="match status" value="1"/>
</dbReference>
<gene>
    <name evidence="9" type="ORF">H5410_029738</name>
</gene>
<organism evidence="9 10">
    <name type="scientific">Solanum commersonii</name>
    <name type="common">Commerson's wild potato</name>
    <name type="synonym">Commerson's nightshade</name>
    <dbReference type="NCBI Taxonomy" id="4109"/>
    <lineage>
        <taxon>Eukaryota</taxon>
        <taxon>Viridiplantae</taxon>
        <taxon>Streptophyta</taxon>
        <taxon>Embryophyta</taxon>
        <taxon>Tracheophyta</taxon>
        <taxon>Spermatophyta</taxon>
        <taxon>Magnoliopsida</taxon>
        <taxon>eudicotyledons</taxon>
        <taxon>Gunneridae</taxon>
        <taxon>Pentapetalae</taxon>
        <taxon>asterids</taxon>
        <taxon>lamiids</taxon>
        <taxon>Solanales</taxon>
        <taxon>Solanaceae</taxon>
        <taxon>Solanoideae</taxon>
        <taxon>Solaneae</taxon>
        <taxon>Solanum</taxon>
    </lineage>
</organism>
<dbReference type="GO" id="GO:0004553">
    <property type="term" value="F:hydrolase activity, hydrolyzing O-glycosyl compounds"/>
    <property type="evidence" value="ECO:0007669"/>
    <property type="project" value="InterPro"/>
</dbReference>
<keyword evidence="3" id="KW-1015">Disulfide bond</keyword>
<dbReference type="PIRSF" id="PIRSF005604">
    <property type="entry name" value="XET"/>
    <property type="match status" value="1"/>
</dbReference>
<dbReference type="InterPro" id="IPR013320">
    <property type="entry name" value="ConA-like_dom_sf"/>
</dbReference>
<proteinExistence type="inferred from homology"/>
<dbReference type="PANTHER" id="PTHR31062">
    <property type="entry name" value="XYLOGLUCAN ENDOTRANSGLUCOSYLASE/HYDROLASE PROTEIN 8-RELATED"/>
    <property type="match status" value="1"/>
</dbReference>
<feature type="signal peptide" evidence="7">
    <location>
        <begin position="1"/>
        <end position="20"/>
    </location>
</feature>
<name>A0A9J5YFG9_SOLCO</name>
<evidence type="ECO:0000256" key="1">
    <source>
        <dbReference type="ARBA" id="ARBA00022679"/>
    </source>
</evidence>
<keyword evidence="7" id="KW-0052">Apoplast</keyword>
<dbReference type="GO" id="GO:0016762">
    <property type="term" value="F:xyloglucan:xyloglucosyl transferase activity"/>
    <property type="evidence" value="ECO:0007669"/>
    <property type="project" value="UniProtKB-EC"/>
</dbReference>
<dbReference type="FunFam" id="2.60.120.200:FF:000025">
    <property type="entry name" value="Xyloglucan endotransglucosylase/hydrolase"/>
    <property type="match status" value="1"/>
</dbReference>
<dbReference type="Pfam" id="PF06955">
    <property type="entry name" value="XET_C"/>
    <property type="match status" value="1"/>
</dbReference>
<dbReference type="AlphaFoldDB" id="A0A9J5YFG9"/>
<dbReference type="InterPro" id="IPR016455">
    <property type="entry name" value="XTH"/>
</dbReference>
<comment type="subcellular location">
    <subcellularLocation>
        <location evidence="7">Secreted</location>
        <location evidence="7">Cell wall</location>
    </subcellularLocation>
    <subcellularLocation>
        <location evidence="7">Secreted</location>
        <location evidence="7">Extracellular space</location>
        <location evidence="7">Apoplast</location>
    </subcellularLocation>
</comment>
<accession>A0A9J5YFG9</accession>
<keyword evidence="2 7" id="KW-0378">Hydrolase</keyword>
<comment type="similarity">
    <text evidence="5">Belongs to the glycosyl hydrolase 16 family. XTH group 1 subfamily.</text>
</comment>
<dbReference type="CDD" id="cd02176">
    <property type="entry name" value="GH16_XET"/>
    <property type="match status" value="1"/>
</dbReference>
<dbReference type="GO" id="GO:0042546">
    <property type="term" value="P:cell wall biogenesis"/>
    <property type="evidence" value="ECO:0007669"/>
    <property type="project" value="InterPro"/>
</dbReference>
<dbReference type="InterPro" id="IPR010713">
    <property type="entry name" value="XET_C"/>
</dbReference>
<dbReference type="Pfam" id="PF00722">
    <property type="entry name" value="Glyco_hydro_16"/>
    <property type="match status" value="1"/>
</dbReference>
<protein>
    <recommendedName>
        <fullName evidence="7">Xyloglucan endotransglucosylase/hydrolase</fullName>
        <ecNumber evidence="7">2.4.1.207</ecNumber>
    </recommendedName>
</protein>
<evidence type="ECO:0000313" key="9">
    <source>
        <dbReference type="EMBL" id="KAG5598368.1"/>
    </source>
</evidence>
<dbReference type="GO" id="GO:0071555">
    <property type="term" value="P:cell wall organization"/>
    <property type="evidence" value="ECO:0007669"/>
    <property type="project" value="UniProtKB-KW"/>
</dbReference>
<keyword evidence="1 7" id="KW-0808">Transferase</keyword>